<evidence type="ECO:0000259" key="2">
    <source>
        <dbReference type="Pfam" id="PF16860"/>
    </source>
</evidence>
<name>A0A4W3GWB9_CALMI</name>
<dbReference type="PROSITE" id="PS51808">
    <property type="entry name" value="CHCH"/>
    <property type="match status" value="2"/>
</dbReference>
<feature type="domain" description="IMS import disulfide relay-system CHCH-CHCH-like Cx9C" evidence="2">
    <location>
        <begin position="122"/>
        <end position="166"/>
    </location>
</feature>
<dbReference type="GO" id="GO:0045333">
    <property type="term" value="P:cellular respiration"/>
    <property type="evidence" value="ECO:0007669"/>
    <property type="project" value="TreeGrafter"/>
</dbReference>
<feature type="region of interest" description="Disordered" evidence="1">
    <location>
        <begin position="1"/>
        <end position="21"/>
    </location>
</feature>
<dbReference type="PANTHER" id="PTHR47106">
    <property type="entry name" value="COILED-COIL-HELIX-COILED-COIL-HELIX DOMAIN-CONTAINING PROTEIN 5"/>
    <property type="match status" value="1"/>
</dbReference>
<dbReference type="PANTHER" id="PTHR47106:SF1">
    <property type="entry name" value="COILED-COIL-HELIX-COILED-COIL-HELIX DOMAIN-CONTAINING PROTEIN 5"/>
    <property type="match status" value="1"/>
</dbReference>
<dbReference type="Gene3D" id="1.10.287.2900">
    <property type="match status" value="2"/>
</dbReference>
<feature type="compositionally biased region" description="Basic and acidic residues" evidence="1">
    <location>
        <begin position="57"/>
        <end position="66"/>
    </location>
</feature>
<dbReference type="GO" id="GO:0005758">
    <property type="term" value="C:mitochondrial intermembrane space"/>
    <property type="evidence" value="ECO:0007669"/>
    <property type="project" value="TreeGrafter"/>
</dbReference>
<dbReference type="GeneTree" id="ENSGT00390000007919"/>
<accession>A0A4W3GWB9</accession>
<reference evidence="3" key="4">
    <citation type="submission" date="2025-08" db="UniProtKB">
        <authorList>
            <consortium name="Ensembl"/>
        </authorList>
    </citation>
    <scope>IDENTIFICATION</scope>
</reference>
<dbReference type="STRING" id="7868.ENSCMIP00000007305"/>
<reference evidence="4" key="3">
    <citation type="journal article" date="2014" name="Nature">
        <title>Elephant shark genome provides unique insights into gnathostome evolution.</title>
        <authorList>
            <consortium name="International Elephant Shark Genome Sequencing Consortium"/>
            <person name="Venkatesh B."/>
            <person name="Lee A.P."/>
            <person name="Ravi V."/>
            <person name="Maurya A.K."/>
            <person name="Lian M.M."/>
            <person name="Swann J.B."/>
            <person name="Ohta Y."/>
            <person name="Flajnik M.F."/>
            <person name="Sutoh Y."/>
            <person name="Kasahara M."/>
            <person name="Hoon S."/>
            <person name="Gangu V."/>
            <person name="Roy S.W."/>
            <person name="Irimia M."/>
            <person name="Korzh V."/>
            <person name="Kondrychyn I."/>
            <person name="Lim Z.W."/>
            <person name="Tay B.H."/>
            <person name="Tohari S."/>
            <person name="Kong K.W."/>
            <person name="Ho S."/>
            <person name="Lorente-Galdos B."/>
            <person name="Quilez J."/>
            <person name="Marques-Bonet T."/>
            <person name="Raney B.J."/>
            <person name="Ingham P.W."/>
            <person name="Tay A."/>
            <person name="Hillier L.W."/>
            <person name="Minx P."/>
            <person name="Boehm T."/>
            <person name="Wilson R.K."/>
            <person name="Brenner S."/>
            <person name="Warren W.C."/>
        </authorList>
    </citation>
    <scope>NUCLEOTIDE SEQUENCE [LARGE SCALE GENOMIC DNA]</scope>
</reference>
<organism evidence="3 4">
    <name type="scientific">Callorhinchus milii</name>
    <name type="common">Ghost shark</name>
    <dbReference type="NCBI Taxonomy" id="7868"/>
    <lineage>
        <taxon>Eukaryota</taxon>
        <taxon>Metazoa</taxon>
        <taxon>Chordata</taxon>
        <taxon>Craniata</taxon>
        <taxon>Vertebrata</taxon>
        <taxon>Chondrichthyes</taxon>
        <taxon>Holocephali</taxon>
        <taxon>Chimaeriformes</taxon>
        <taxon>Callorhinchidae</taxon>
        <taxon>Callorhinchus</taxon>
    </lineage>
</organism>
<evidence type="ECO:0000313" key="3">
    <source>
        <dbReference type="Ensembl" id="ENSCMIP00000007305.1"/>
    </source>
</evidence>
<reference evidence="4" key="1">
    <citation type="journal article" date="2006" name="Science">
        <title>Ancient noncoding elements conserved in the human genome.</title>
        <authorList>
            <person name="Venkatesh B."/>
            <person name="Kirkness E.F."/>
            <person name="Loh Y.H."/>
            <person name="Halpern A.L."/>
            <person name="Lee A.P."/>
            <person name="Johnson J."/>
            <person name="Dandona N."/>
            <person name="Viswanathan L.D."/>
            <person name="Tay A."/>
            <person name="Venter J.C."/>
            <person name="Strausberg R.L."/>
            <person name="Brenner S."/>
        </authorList>
    </citation>
    <scope>NUCLEOTIDE SEQUENCE [LARGE SCALE GENOMIC DNA]</scope>
</reference>
<feature type="region of interest" description="Disordered" evidence="1">
    <location>
        <begin position="217"/>
        <end position="247"/>
    </location>
</feature>
<reference evidence="4" key="2">
    <citation type="journal article" date="2007" name="PLoS Biol.">
        <title>Survey sequencing and comparative analysis of the elephant shark (Callorhinchus milii) genome.</title>
        <authorList>
            <person name="Venkatesh B."/>
            <person name="Kirkness E.F."/>
            <person name="Loh Y.H."/>
            <person name="Halpern A.L."/>
            <person name="Lee A.P."/>
            <person name="Johnson J."/>
            <person name="Dandona N."/>
            <person name="Viswanathan L.D."/>
            <person name="Tay A."/>
            <person name="Venter J.C."/>
            <person name="Strausberg R.L."/>
            <person name="Brenner S."/>
        </authorList>
    </citation>
    <scope>NUCLEOTIDE SEQUENCE [LARGE SCALE GENOMIC DNA]</scope>
</reference>
<dbReference type="InterPro" id="IPR052848">
    <property type="entry name" value="CHCH_domain-containing_protein"/>
</dbReference>
<dbReference type="Pfam" id="PF16860">
    <property type="entry name" value="CX9C"/>
    <property type="match status" value="1"/>
</dbReference>
<dbReference type="InterPro" id="IPR031731">
    <property type="entry name" value="CX9C"/>
</dbReference>
<sequence length="247" mass="26921">TSRRGDFNNNNNNNNLHSYTAQRSRFVVSSEGLCLRQRNTLPPPPPPPHSAASEPQPRLRDSKSRCVGDLNPRPPDSEARNATDLSQADSYRRALALPLSERPPIAGALTRISLVVGRQAALEVTAKHCAEEMEAYGQCVTSKPSTWQQDCHQLKMKVAECTSSHPVIQKIRSECSAPFASFERCMRENPASMVSCTKHVNQFLACAEKVKVPSLGEGGAASVTGPRVLLTEADSPRSRHEHAATTA</sequence>
<reference evidence="3" key="5">
    <citation type="submission" date="2025-09" db="UniProtKB">
        <authorList>
            <consortium name="Ensembl"/>
        </authorList>
    </citation>
    <scope>IDENTIFICATION</scope>
</reference>
<protein>
    <recommendedName>
        <fullName evidence="2">IMS import disulfide relay-system CHCH-CHCH-like Cx9C domain-containing protein</fullName>
    </recommendedName>
</protein>
<dbReference type="Proteomes" id="UP000314986">
    <property type="component" value="Unassembled WGS sequence"/>
</dbReference>
<feature type="region of interest" description="Disordered" evidence="1">
    <location>
        <begin position="36"/>
        <end position="86"/>
    </location>
</feature>
<evidence type="ECO:0000256" key="1">
    <source>
        <dbReference type="SAM" id="MobiDB-lite"/>
    </source>
</evidence>
<feature type="compositionally biased region" description="Basic and acidic residues" evidence="1">
    <location>
        <begin position="234"/>
        <end position="247"/>
    </location>
</feature>
<evidence type="ECO:0000313" key="4">
    <source>
        <dbReference type="Proteomes" id="UP000314986"/>
    </source>
</evidence>
<dbReference type="AlphaFoldDB" id="A0A4W3GWB9"/>
<dbReference type="Ensembl" id="ENSCMIT00000007530.1">
    <property type="protein sequence ID" value="ENSCMIP00000007305.1"/>
    <property type="gene ID" value="ENSCMIG00000004035.1"/>
</dbReference>
<dbReference type="InParanoid" id="A0A4W3GWB9"/>
<proteinExistence type="predicted"/>
<gene>
    <name evidence="3" type="primary">LOC103189189</name>
</gene>
<keyword evidence="4" id="KW-1185">Reference proteome</keyword>